<keyword evidence="1" id="KW-1133">Transmembrane helix</keyword>
<organism evidence="3 4">
    <name type="scientific">Cocleimonas flava</name>
    <dbReference type="NCBI Taxonomy" id="634765"/>
    <lineage>
        <taxon>Bacteria</taxon>
        <taxon>Pseudomonadati</taxon>
        <taxon>Pseudomonadota</taxon>
        <taxon>Gammaproteobacteria</taxon>
        <taxon>Thiotrichales</taxon>
        <taxon>Thiotrichaceae</taxon>
        <taxon>Cocleimonas</taxon>
    </lineage>
</organism>
<comment type="caution">
    <text evidence="3">The sequence shown here is derived from an EMBL/GenBank/DDBJ whole genome shotgun (WGS) entry which is preliminary data.</text>
</comment>
<dbReference type="Pfam" id="PF07331">
    <property type="entry name" value="TctB"/>
    <property type="match status" value="1"/>
</dbReference>
<reference evidence="3 4" key="1">
    <citation type="submission" date="2019-03" db="EMBL/GenBank/DDBJ databases">
        <title>Genomic Encyclopedia of Type Strains, Phase IV (KMG-IV): sequencing the most valuable type-strain genomes for metagenomic binning, comparative biology and taxonomic classification.</title>
        <authorList>
            <person name="Goeker M."/>
        </authorList>
    </citation>
    <scope>NUCLEOTIDE SEQUENCE [LARGE SCALE GENOMIC DNA]</scope>
    <source>
        <strain evidence="3 4">DSM 24830</strain>
    </source>
</reference>
<accession>A0A4R1EYN5</accession>
<evidence type="ECO:0000313" key="3">
    <source>
        <dbReference type="EMBL" id="TCJ83141.1"/>
    </source>
</evidence>
<dbReference type="RefSeq" id="WP_131907621.1">
    <property type="nucleotide sequence ID" value="NZ_BAAAFU010000007.1"/>
</dbReference>
<feature type="domain" description="DUF1468" evidence="2">
    <location>
        <begin position="7"/>
        <end position="159"/>
    </location>
</feature>
<name>A0A4R1EYN5_9GAMM</name>
<evidence type="ECO:0000313" key="4">
    <source>
        <dbReference type="Proteomes" id="UP000294887"/>
    </source>
</evidence>
<evidence type="ECO:0000256" key="1">
    <source>
        <dbReference type="SAM" id="Phobius"/>
    </source>
</evidence>
<keyword evidence="1" id="KW-0812">Transmembrane</keyword>
<protein>
    <submittedName>
        <fullName evidence="3">Putative tricarboxylic transport membrane protein</fullName>
    </submittedName>
</protein>
<proteinExistence type="predicted"/>
<feature type="transmembrane region" description="Helical" evidence="1">
    <location>
        <begin position="92"/>
        <end position="125"/>
    </location>
</feature>
<dbReference type="InterPro" id="IPR009936">
    <property type="entry name" value="DUF1468"/>
</dbReference>
<keyword evidence="4" id="KW-1185">Reference proteome</keyword>
<feature type="transmembrane region" description="Helical" evidence="1">
    <location>
        <begin position="132"/>
        <end position="156"/>
    </location>
</feature>
<dbReference type="EMBL" id="SMFQ01000005">
    <property type="protein sequence ID" value="TCJ83141.1"/>
    <property type="molecule type" value="Genomic_DNA"/>
</dbReference>
<keyword evidence="1" id="KW-0472">Membrane</keyword>
<dbReference type="AlphaFoldDB" id="A0A4R1EYN5"/>
<sequence>MKFNDAVFGIFLIVFAIAEIIYTRTFPALHGQRFGASDFPVLIGVGLIICGCLLVVSGYKQRTASSPIEEAISKESNLLTIAGWREKPRSVINFFVVILSILFYIFFVDTLGFVITAFSILLVLFLRLQNGVVASFIAALFMTGVSKLLFGVWLLVPLPIGPLGF</sequence>
<dbReference type="OrthoDB" id="6174504at2"/>
<dbReference type="Proteomes" id="UP000294887">
    <property type="component" value="Unassembled WGS sequence"/>
</dbReference>
<feature type="transmembrane region" description="Helical" evidence="1">
    <location>
        <begin position="39"/>
        <end position="59"/>
    </location>
</feature>
<evidence type="ECO:0000259" key="2">
    <source>
        <dbReference type="Pfam" id="PF07331"/>
    </source>
</evidence>
<feature type="transmembrane region" description="Helical" evidence="1">
    <location>
        <begin position="6"/>
        <end position="27"/>
    </location>
</feature>
<gene>
    <name evidence="3" type="ORF">EV695_3879</name>
</gene>